<dbReference type="EMBL" id="BJNB01000047">
    <property type="protein sequence ID" value="GEB98708.1"/>
    <property type="molecule type" value="Genomic_DNA"/>
</dbReference>
<dbReference type="STRING" id="28028.CFLV_09040"/>
<proteinExistence type="predicted"/>
<dbReference type="PANTHER" id="PTHR30137">
    <property type="entry name" value="LUCIFERASE-LIKE MONOOXYGENASE"/>
    <property type="match status" value="1"/>
</dbReference>
<evidence type="ECO:0000313" key="6">
    <source>
        <dbReference type="Proteomes" id="UP000315353"/>
    </source>
</evidence>
<reference evidence="3 5" key="1">
    <citation type="submission" date="2014-08" db="EMBL/GenBank/DDBJ databases">
        <title>Complete genome sequence of Corynebacterium flavescens OJ8(T)(=DSM 20296(T)), isolated from cheese.</title>
        <authorList>
            <person name="Ruckert C."/>
            <person name="Albersmeier A."/>
            <person name="Winkler A."/>
            <person name="Kalinowski J."/>
        </authorList>
    </citation>
    <scope>NUCLEOTIDE SEQUENCE [LARGE SCALE GENOMIC DNA]</scope>
    <source>
        <strain evidence="3 5">OJ8</strain>
    </source>
</reference>
<accession>A0A1L7CNC7</accession>
<dbReference type="SUPFAM" id="SSF51679">
    <property type="entry name" value="Bacterial luciferase-like"/>
    <property type="match status" value="1"/>
</dbReference>
<dbReference type="PANTHER" id="PTHR30137:SF6">
    <property type="entry name" value="LUCIFERASE-LIKE MONOOXYGENASE"/>
    <property type="match status" value="1"/>
</dbReference>
<feature type="domain" description="Luciferase-like" evidence="2">
    <location>
        <begin position="18"/>
        <end position="298"/>
    </location>
</feature>
<reference evidence="4 6" key="2">
    <citation type="submission" date="2019-06" db="EMBL/GenBank/DDBJ databases">
        <title>Whole genome shotgun sequence of Corynebacterium flavescens NBRC 14136.</title>
        <authorList>
            <person name="Hosoyama A."/>
            <person name="Uohara A."/>
            <person name="Ohji S."/>
            <person name="Ichikawa N."/>
        </authorList>
    </citation>
    <scope>NUCLEOTIDE SEQUENCE [LARGE SCALE GENOMIC DNA]</scope>
    <source>
        <strain evidence="4 6">NBRC 14136</strain>
    </source>
</reference>
<gene>
    <name evidence="4" type="ORF">CFL01nite_22030</name>
    <name evidence="3" type="ORF">CFLV_09040</name>
</gene>
<dbReference type="Pfam" id="PF00296">
    <property type="entry name" value="Bac_luciferase"/>
    <property type="match status" value="1"/>
</dbReference>
<dbReference type="GO" id="GO:0004497">
    <property type="term" value="F:monooxygenase activity"/>
    <property type="evidence" value="ECO:0007669"/>
    <property type="project" value="UniProtKB-KW"/>
</dbReference>
<evidence type="ECO:0000313" key="3">
    <source>
        <dbReference type="EMBL" id="APT87321.1"/>
    </source>
</evidence>
<keyword evidence="3" id="KW-0560">Oxidoreductase</keyword>
<comment type="similarity">
    <text evidence="1">To bacterial alkanal monooxygenase alpha and beta chains.</text>
</comment>
<dbReference type="GeneID" id="82880850"/>
<dbReference type="AlphaFoldDB" id="A0A1L7CNC7"/>
<evidence type="ECO:0000259" key="2">
    <source>
        <dbReference type="Pfam" id="PF00296"/>
    </source>
</evidence>
<dbReference type="InterPro" id="IPR019949">
    <property type="entry name" value="CmoO-like"/>
</dbReference>
<evidence type="ECO:0000313" key="5">
    <source>
        <dbReference type="Proteomes" id="UP000185479"/>
    </source>
</evidence>
<dbReference type="KEGG" id="cfc:CFLV_09040"/>
<dbReference type="Gene3D" id="3.20.20.30">
    <property type="entry name" value="Luciferase-like domain"/>
    <property type="match status" value="1"/>
</dbReference>
<dbReference type="Proteomes" id="UP000315353">
    <property type="component" value="Unassembled WGS sequence"/>
</dbReference>
<dbReference type="FunFam" id="3.20.20.30:FF:000002">
    <property type="entry name" value="LLM class flavin-dependent oxidoreductase"/>
    <property type="match status" value="1"/>
</dbReference>
<evidence type="ECO:0000256" key="1">
    <source>
        <dbReference type="ARBA" id="ARBA00007789"/>
    </source>
</evidence>
<dbReference type="Proteomes" id="UP000185479">
    <property type="component" value="Chromosome"/>
</dbReference>
<dbReference type="EMBL" id="CP009246">
    <property type="protein sequence ID" value="APT87321.1"/>
    <property type="molecule type" value="Genomic_DNA"/>
</dbReference>
<evidence type="ECO:0000313" key="4">
    <source>
        <dbReference type="EMBL" id="GEB98708.1"/>
    </source>
</evidence>
<dbReference type="GO" id="GO:0005829">
    <property type="term" value="C:cytosol"/>
    <property type="evidence" value="ECO:0007669"/>
    <property type="project" value="TreeGrafter"/>
</dbReference>
<dbReference type="InterPro" id="IPR036661">
    <property type="entry name" value="Luciferase-like_sf"/>
</dbReference>
<dbReference type="InterPro" id="IPR050766">
    <property type="entry name" value="Bact_Lucif_Oxidored"/>
</dbReference>
<dbReference type="OrthoDB" id="9780518at2"/>
<dbReference type="GO" id="GO:0016705">
    <property type="term" value="F:oxidoreductase activity, acting on paired donors, with incorporation or reduction of molecular oxygen"/>
    <property type="evidence" value="ECO:0007669"/>
    <property type="project" value="InterPro"/>
</dbReference>
<organism evidence="3 5">
    <name type="scientific">Corynebacterium flavescens</name>
    <dbReference type="NCBI Taxonomy" id="28028"/>
    <lineage>
        <taxon>Bacteria</taxon>
        <taxon>Bacillati</taxon>
        <taxon>Actinomycetota</taxon>
        <taxon>Actinomycetes</taxon>
        <taxon>Mycobacteriales</taxon>
        <taxon>Corynebacteriaceae</taxon>
        <taxon>Corynebacterium</taxon>
    </lineage>
</organism>
<dbReference type="RefSeq" id="WP_075730244.1">
    <property type="nucleotide sequence ID" value="NZ_BJNB01000047.1"/>
</dbReference>
<sequence length="339" mass="36731">MTEHAHLSILDFCTIYEGETAGQSMQRSVEMAQLAEELGFSRMWYTEHHNMPTITSSSPAVLISHIGAKTSSIRLGSGGVMLPNHAPYLVAEQFGTLAELYPDRIDLGLGRAPGTDMHTLGRALRRDSHAAERFPEDVKELRGYLAGKSLIPGVQAIPGANTNVPIYILGSSLFGASLAAKLGLPYAFASHFAPQHLEQATSHYRTHFQPSESLSAPYVIAGVNVTAADTTEAAAAEFDRVGLRRVKSFAGRGKNFSDSQIKQIRDSYQGQQILDMLKYSAVGTASEVRDYLEDFQRLAQADELMISLQSTTHDEVLSSMKILASAWALDPAHVAGAPA</sequence>
<protein>
    <submittedName>
        <fullName evidence="4">Alkanal monooxygenase</fullName>
    </submittedName>
    <submittedName>
        <fullName evidence="3">Alkane 1-monooxygenase</fullName>
    </submittedName>
</protein>
<dbReference type="InterPro" id="IPR011251">
    <property type="entry name" value="Luciferase-like_dom"/>
</dbReference>
<keyword evidence="5" id="KW-1185">Reference proteome</keyword>
<name>A0A1L7CNC7_CORFL</name>
<keyword evidence="3" id="KW-0503">Monooxygenase</keyword>
<dbReference type="NCBIfam" id="TIGR03558">
    <property type="entry name" value="oxido_grp_1"/>
    <property type="match status" value="1"/>
</dbReference>